<dbReference type="RefSeq" id="WP_247814406.1">
    <property type="nucleotide sequence ID" value="NZ_CP095855.1"/>
</dbReference>
<evidence type="ECO:0000313" key="2">
    <source>
        <dbReference type="Proteomes" id="UP000830198"/>
    </source>
</evidence>
<proteinExistence type="predicted"/>
<organism evidence="1 2">
    <name type="scientific">Chitinophaga filiformis</name>
    <name type="common">Myxococcus filiformis</name>
    <name type="synonym">Flexibacter filiformis</name>
    <dbReference type="NCBI Taxonomy" id="104663"/>
    <lineage>
        <taxon>Bacteria</taxon>
        <taxon>Pseudomonadati</taxon>
        <taxon>Bacteroidota</taxon>
        <taxon>Chitinophagia</taxon>
        <taxon>Chitinophagales</taxon>
        <taxon>Chitinophagaceae</taxon>
        <taxon>Chitinophaga</taxon>
    </lineage>
</organism>
<reference evidence="1 2" key="1">
    <citation type="submission" date="2022-04" db="EMBL/GenBank/DDBJ databases">
        <title>The arsenic-methylating capacity of Chitinophaga filiformis YT5 during chitin decomposition.</title>
        <authorList>
            <person name="Chen G."/>
            <person name="Liang Y."/>
        </authorList>
    </citation>
    <scope>NUCLEOTIDE SEQUENCE [LARGE SCALE GENOMIC DNA]</scope>
    <source>
        <strain evidence="1 2">YT5</strain>
    </source>
</reference>
<gene>
    <name evidence="1" type="ORF">MYF79_13415</name>
</gene>
<protein>
    <submittedName>
        <fullName evidence="1">Uncharacterized protein</fullName>
    </submittedName>
</protein>
<accession>A0ABY4I8Q7</accession>
<sequence length="88" mass="10395">MVTDFYPFMKVSLHEDCGVVTEEFFEINVDRQQNVDHRIYDVIRWDTENSSDSEDWRGLWDSFSAAGGKEIIQEHQFMFINNDGTVKQ</sequence>
<dbReference type="EMBL" id="CP095855">
    <property type="protein sequence ID" value="UPK72287.1"/>
    <property type="molecule type" value="Genomic_DNA"/>
</dbReference>
<evidence type="ECO:0000313" key="1">
    <source>
        <dbReference type="EMBL" id="UPK72287.1"/>
    </source>
</evidence>
<dbReference type="Proteomes" id="UP000830198">
    <property type="component" value="Chromosome"/>
</dbReference>
<name>A0ABY4I8Q7_CHIFI</name>
<keyword evidence="2" id="KW-1185">Reference proteome</keyword>